<dbReference type="GO" id="GO:0005576">
    <property type="term" value="C:extracellular region"/>
    <property type="evidence" value="ECO:0007669"/>
    <property type="project" value="UniProtKB-SubCell"/>
</dbReference>
<reference evidence="4" key="1">
    <citation type="submission" date="2018-06" db="EMBL/GenBank/DDBJ databases">
        <authorList>
            <person name="Zhirakovskaya E."/>
        </authorList>
    </citation>
    <scope>NUCLEOTIDE SEQUENCE</scope>
</reference>
<name>A0A3B0YGE1_9ZZZZ</name>
<comment type="subcellular location">
    <subcellularLocation>
        <location evidence="1">Secreted</location>
    </subcellularLocation>
</comment>
<evidence type="ECO:0000256" key="2">
    <source>
        <dbReference type="ARBA" id="ARBA00022729"/>
    </source>
</evidence>
<feature type="domain" description="NodB homology" evidence="3">
    <location>
        <begin position="96"/>
        <end position="336"/>
    </location>
</feature>
<dbReference type="Gene3D" id="3.20.20.370">
    <property type="entry name" value="Glycoside hydrolase/deacetylase"/>
    <property type="match status" value="1"/>
</dbReference>
<dbReference type="PANTHER" id="PTHR34216">
    <property type="match status" value="1"/>
</dbReference>
<protein>
    <submittedName>
        <fullName evidence="4">Polysaccharide deacetylase</fullName>
    </submittedName>
</protein>
<organism evidence="4">
    <name type="scientific">hydrothermal vent metagenome</name>
    <dbReference type="NCBI Taxonomy" id="652676"/>
    <lineage>
        <taxon>unclassified sequences</taxon>
        <taxon>metagenomes</taxon>
        <taxon>ecological metagenomes</taxon>
    </lineage>
</organism>
<sequence length="336" mass="38478">MRIIRQTVKSLVAALLYYSGILSLVAKRRLCGKAVVLTYHRVMPSRQVPDCQSNPGIIVHSHNFAKQLELLVELFHIISLKDFSKCMANGGKFPDRSCLITFDDGWIDNYEHALPQLKERHIPATIFLPFNYISSDLMFWQEELRLRLGMLSDSEKKSDRDFTACLTGIESDINPEDIGSYISKLKNKDYGEINKTLENVRKFQENIPLPPHYNRYLDWDQVSEMQNAGVNFQSHSISHRILPRLDTVSIEQELINSRRLLETRLGSSVDAIAYPNGDSSRLVESLTEKNGYRLGFTTQKGYVDKNTDAYAIPRINIHNNSSYNKPIFLCTILGIF</sequence>
<evidence type="ECO:0000256" key="1">
    <source>
        <dbReference type="ARBA" id="ARBA00004613"/>
    </source>
</evidence>
<keyword evidence="2" id="KW-0732">Signal</keyword>
<dbReference type="EMBL" id="UOFN01000013">
    <property type="protein sequence ID" value="VAW73229.1"/>
    <property type="molecule type" value="Genomic_DNA"/>
</dbReference>
<gene>
    <name evidence="4" type="ORF">MNBD_GAMMA15-637</name>
</gene>
<dbReference type="InterPro" id="IPR002509">
    <property type="entry name" value="NODB_dom"/>
</dbReference>
<evidence type="ECO:0000259" key="3">
    <source>
        <dbReference type="PROSITE" id="PS51677"/>
    </source>
</evidence>
<dbReference type="AlphaFoldDB" id="A0A3B0YGE1"/>
<dbReference type="PROSITE" id="PS51677">
    <property type="entry name" value="NODB"/>
    <property type="match status" value="1"/>
</dbReference>
<evidence type="ECO:0000313" key="4">
    <source>
        <dbReference type="EMBL" id="VAW73229.1"/>
    </source>
</evidence>
<dbReference type="GO" id="GO:0016810">
    <property type="term" value="F:hydrolase activity, acting on carbon-nitrogen (but not peptide) bonds"/>
    <property type="evidence" value="ECO:0007669"/>
    <property type="project" value="InterPro"/>
</dbReference>
<dbReference type="Pfam" id="PF01522">
    <property type="entry name" value="Polysacc_deac_1"/>
    <property type="match status" value="2"/>
</dbReference>
<dbReference type="InterPro" id="IPR051398">
    <property type="entry name" value="Polysacch_Deacetylase"/>
</dbReference>
<dbReference type="InterPro" id="IPR011330">
    <property type="entry name" value="Glyco_hydro/deAcase_b/a-brl"/>
</dbReference>
<proteinExistence type="predicted"/>
<accession>A0A3B0YGE1</accession>
<dbReference type="CDD" id="cd10918">
    <property type="entry name" value="CE4_NodB_like_5s_6s"/>
    <property type="match status" value="1"/>
</dbReference>
<dbReference type="GO" id="GO:0005975">
    <property type="term" value="P:carbohydrate metabolic process"/>
    <property type="evidence" value="ECO:0007669"/>
    <property type="project" value="InterPro"/>
</dbReference>
<dbReference type="SUPFAM" id="SSF88713">
    <property type="entry name" value="Glycoside hydrolase/deacetylase"/>
    <property type="match status" value="1"/>
</dbReference>
<dbReference type="PANTHER" id="PTHR34216:SF3">
    <property type="entry name" value="POLY-BETA-1,6-N-ACETYL-D-GLUCOSAMINE N-DEACETYLASE"/>
    <property type="match status" value="1"/>
</dbReference>